<reference evidence="1 2" key="1">
    <citation type="journal article" date="2013" name="Mar. Genomics">
        <title>Expression of sulfatases in Rhodopirellula baltica and the diversity of sulfatases in the genus Rhodopirellula.</title>
        <authorList>
            <person name="Wegner C.E."/>
            <person name="Richter-Heitmann T."/>
            <person name="Klindworth A."/>
            <person name="Klockow C."/>
            <person name="Richter M."/>
            <person name="Achstetter T."/>
            <person name="Glockner F.O."/>
            <person name="Harder J."/>
        </authorList>
    </citation>
    <scope>NUCLEOTIDE SEQUENCE [LARGE SCALE GENOMIC DNA]</scope>
    <source>
        <strain evidence="1 2">SWK14</strain>
    </source>
</reference>
<sequence>MCDSSHWPPAFFNLALNNAQESIPGHATHNDQLIESPFYSHMSRLGVSPGSEPPGR</sequence>
<comment type="caution">
    <text evidence="1">The sequence shown here is derived from an EMBL/GenBank/DDBJ whole genome shotgun (WGS) entry which is preliminary data.</text>
</comment>
<dbReference type="EMBL" id="AMWG01000174">
    <property type="protein sequence ID" value="ELP29953.1"/>
    <property type="molecule type" value="Genomic_DNA"/>
</dbReference>
<proteinExistence type="predicted"/>
<organism evidence="1 2">
    <name type="scientific">Rhodopirellula baltica SWK14</name>
    <dbReference type="NCBI Taxonomy" id="993516"/>
    <lineage>
        <taxon>Bacteria</taxon>
        <taxon>Pseudomonadati</taxon>
        <taxon>Planctomycetota</taxon>
        <taxon>Planctomycetia</taxon>
        <taxon>Pirellulales</taxon>
        <taxon>Pirellulaceae</taxon>
        <taxon>Rhodopirellula</taxon>
    </lineage>
</organism>
<protein>
    <submittedName>
        <fullName evidence="1">Uncharacterized protein</fullName>
    </submittedName>
</protein>
<name>L7C7F0_RHOBT</name>
<evidence type="ECO:0000313" key="2">
    <source>
        <dbReference type="Proteomes" id="UP000010959"/>
    </source>
</evidence>
<evidence type="ECO:0000313" key="1">
    <source>
        <dbReference type="EMBL" id="ELP29953.1"/>
    </source>
</evidence>
<accession>L7C7F0</accession>
<gene>
    <name evidence="1" type="ORF">RBSWK_06041</name>
</gene>
<dbReference type="PATRIC" id="fig|993516.3.peg.6469"/>
<dbReference type="AlphaFoldDB" id="L7C7F0"/>
<dbReference type="Proteomes" id="UP000010959">
    <property type="component" value="Unassembled WGS sequence"/>
</dbReference>